<feature type="region of interest" description="Disordered" evidence="1">
    <location>
        <begin position="607"/>
        <end position="678"/>
    </location>
</feature>
<dbReference type="Proteomes" id="UP000272400">
    <property type="component" value="Unassembled WGS sequence"/>
</dbReference>
<feature type="compositionally biased region" description="Gly residues" evidence="1">
    <location>
        <begin position="625"/>
        <end position="635"/>
    </location>
</feature>
<name>A0A3N1CY88_9ACTN</name>
<dbReference type="AlphaFoldDB" id="A0A3N1CY88"/>
<evidence type="ECO:0000256" key="1">
    <source>
        <dbReference type="SAM" id="MobiDB-lite"/>
    </source>
</evidence>
<sequence>MAGRKIGGRFRTRRVNDGARPVELDCQWALHGKRPGTDYQILACSTGDIDADGYAEILHRFSTGTPEHLPQIVLSWAGREQEQGRIGMAIQEAAPPGQVDGFGRAFAYTRYFCFPYADVADRPVTYTEFYRGIRGLDQPENRDPARCSLAPMNAALIGPAVTAQARSAAALLLTGRQVVVYGCDYVPLDERLKFLDVVASLLPYGMRTRYSAATWASSVSDHSLRLTFAHDKRSGAHNLLFGEPAEVPAEYPVARQYHDWLRSFDDPAEPIELLTRVNEPLRLQDGARALELLQHAHRPKEPAQTVVDVEGHPAVRPPVTEAAPTLQFLISALNVAVRNRNRPSIDNALTEITRLAARSPTRTERDDAVESVRETQILQEGTLDKTDPHVRSQILDAILAAVFSPLTEKHIDEISGMAGGLREELLSAMLRMGEKTQDVDLIVANLLPAGAARTAFANMALTDLIAFATRWPKAVQINARIIDRLERDLSALRPEVPGEIIELLERHYFLSAAIFHLSPPPDPRKPAAADEAAYTRLRELLRLAYGDAPRAGSLNRMTGLYAEPDRALLRLAALERIGTLKGYSPWTILVEEPVARARLEAETKRRIERLLDDEPPSDESTDGQSGQGGQGGQGGQNDQDAPEPPRGPDDDGQGGAVTQILPSDPGVPPKTPRPFWRKRFWRPRARHRERHRGGAPAVRLVVGVGFCLVGLVILSRVAIFMVNLGGD</sequence>
<gene>
    <name evidence="3" type="ORF">EDD29_3805</name>
</gene>
<evidence type="ECO:0000313" key="4">
    <source>
        <dbReference type="Proteomes" id="UP000272400"/>
    </source>
</evidence>
<evidence type="ECO:0000313" key="3">
    <source>
        <dbReference type="EMBL" id="ROO86242.1"/>
    </source>
</evidence>
<keyword evidence="2" id="KW-1133">Transmembrane helix</keyword>
<evidence type="ECO:0000256" key="2">
    <source>
        <dbReference type="SAM" id="Phobius"/>
    </source>
</evidence>
<organism evidence="3 4">
    <name type="scientific">Actinocorallia herbida</name>
    <dbReference type="NCBI Taxonomy" id="58109"/>
    <lineage>
        <taxon>Bacteria</taxon>
        <taxon>Bacillati</taxon>
        <taxon>Actinomycetota</taxon>
        <taxon>Actinomycetes</taxon>
        <taxon>Streptosporangiales</taxon>
        <taxon>Thermomonosporaceae</taxon>
        <taxon>Actinocorallia</taxon>
    </lineage>
</organism>
<reference evidence="3 4" key="1">
    <citation type="submission" date="2018-11" db="EMBL/GenBank/DDBJ databases">
        <title>Sequencing the genomes of 1000 actinobacteria strains.</title>
        <authorList>
            <person name="Klenk H.-P."/>
        </authorList>
    </citation>
    <scope>NUCLEOTIDE SEQUENCE [LARGE SCALE GENOMIC DNA]</scope>
    <source>
        <strain evidence="3 4">DSM 44254</strain>
    </source>
</reference>
<feature type="transmembrane region" description="Helical" evidence="2">
    <location>
        <begin position="697"/>
        <end position="722"/>
    </location>
</feature>
<proteinExistence type="predicted"/>
<accession>A0A3N1CY88</accession>
<keyword evidence="2" id="KW-0472">Membrane</keyword>
<protein>
    <submittedName>
        <fullName evidence="3">Uncharacterized protein</fullName>
    </submittedName>
</protein>
<comment type="caution">
    <text evidence="3">The sequence shown here is derived from an EMBL/GenBank/DDBJ whole genome shotgun (WGS) entry which is preliminary data.</text>
</comment>
<dbReference type="EMBL" id="RJKE01000001">
    <property type="protein sequence ID" value="ROO86242.1"/>
    <property type="molecule type" value="Genomic_DNA"/>
</dbReference>
<keyword evidence="2" id="KW-0812">Transmembrane</keyword>
<keyword evidence="4" id="KW-1185">Reference proteome</keyword>